<name>A0A6M8G7G2_9GAMM</name>
<dbReference type="InterPro" id="IPR051209">
    <property type="entry name" value="FAD-bind_Monooxygenase_sf"/>
</dbReference>
<keyword evidence="2" id="KW-1185">Reference proteome</keyword>
<accession>A0A6M8G7G2</accession>
<dbReference type="KEGG" id="pcam:HNE05_16140"/>
<dbReference type="PANTHER" id="PTHR42877:SF4">
    <property type="entry name" value="FAD_NAD(P)-BINDING DOMAIN-CONTAINING PROTEIN-RELATED"/>
    <property type="match status" value="1"/>
</dbReference>
<dbReference type="Pfam" id="PF13738">
    <property type="entry name" value="Pyr_redox_3"/>
    <property type="match status" value="1"/>
</dbReference>
<gene>
    <name evidence="1" type="ORF">HNE05_16140</name>
</gene>
<protein>
    <submittedName>
        <fullName evidence="1">NAD(P)/FAD-dependent oxidoreductase</fullName>
    </submittedName>
</protein>
<dbReference type="Gene3D" id="3.50.50.60">
    <property type="entry name" value="FAD/NAD(P)-binding domain"/>
    <property type="match status" value="2"/>
</dbReference>
<sequence length="490" mass="54439">MASESPVLGVAIIGAGFSGIGMAIRLHQAGIDDYLVLERAASIGGTWRDNHYPGAACDVESHLYSFSFEPRAHWSRKYSGQAEILDYLQHCVTRYGLAPRIRCNAALAGADYDQAAGLWCLRLADGETLRARVLISAVGALSEPSIAPLPGLAEFRGVQFHSAQWNHQHDLRGKRVAVIGTGASAIQFVPQIAEQAGQLLLFQRTPPWILPKADRRFSATEQRLLQLAPWQKAYRALIYWINESRAPGFTRSSDWLLKPAEAMARHHLQRQVADPALRAALTPDYRIGCKRILIANDYYPALQRPNVQLVQSAISRVGADCIDSADGVRHPVDTLIFATGFRATEYLSGVDIRGRAGLPLGQAWQAGAESYLGIACADFPNFFMLTGPNTGLGHSSMIFMIEAQIHFIRQAIQHLRRANLRSIEVRREVQQAFAREVRQRMASSVWASGCRSWYLDAAGHNTTLWPASTLAYWRRTRHWRASEFALESQA</sequence>
<organism evidence="1 2">
    <name type="scientific">Aquipseudomonas campi</name>
    <dbReference type="NCBI Taxonomy" id="2731681"/>
    <lineage>
        <taxon>Bacteria</taxon>
        <taxon>Pseudomonadati</taxon>
        <taxon>Pseudomonadota</taxon>
        <taxon>Gammaproteobacteria</taxon>
        <taxon>Pseudomonadales</taxon>
        <taxon>Pseudomonadaceae</taxon>
        <taxon>Aquipseudomonas</taxon>
    </lineage>
</organism>
<dbReference type="RefSeq" id="WP_173210085.1">
    <property type="nucleotide sequence ID" value="NZ_CP053697.2"/>
</dbReference>
<evidence type="ECO:0000313" key="2">
    <source>
        <dbReference type="Proteomes" id="UP000501379"/>
    </source>
</evidence>
<dbReference type="PANTHER" id="PTHR42877">
    <property type="entry name" value="L-ORNITHINE N(5)-MONOOXYGENASE-RELATED"/>
    <property type="match status" value="1"/>
</dbReference>
<proteinExistence type="predicted"/>
<dbReference type="AlphaFoldDB" id="A0A6M8G7G2"/>
<reference evidence="1" key="1">
    <citation type="submission" date="2020-07" db="EMBL/GenBank/DDBJ databases">
        <title>Nitrate ammonifying Pseudomonas campi sp. nov. isolated from German agricultural grassland.</title>
        <authorList>
            <person name="Timsy T."/>
            <person name="Ulrich A."/>
            <person name="Spanner T."/>
            <person name="Foesel B."/>
            <person name="Kolb S."/>
            <person name="Horn M.A."/>
            <person name="Behrendt U."/>
        </authorList>
    </citation>
    <scope>NUCLEOTIDE SEQUENCE</scope>
    <source>
        <strain evidence="1">S1-A32-2</strain>
    </source>
</reference>
<evidence type="ECO:0000313" key="1">
    <source>
        <dbReference type="EMBL" id="QKE64815.1"/>
    </source>
</evidence>
<dbReference type="EMBL" id="CP053697">
    <property type="protein sequence ID" value="QKE64815.1"/>
    <property type="molecule type" value="Genomic_DNA"/>
</dbReference>
<dbReference type="SUPFAM" id="SSF51905">
    <property type="entry name" value="FAD/NAD(P)-binding domain"/>
    <property type="match status" value="2"/>
</dbReference>
<dbReference type="InterPro" id="IPR036188">
    <property type="entry name" value="FAD/NAD-bd_sf"/>
</dbReference>
<dbReference type="Proteomes" id="UP000501379">
    <property type="component" value="Chromosome"/>
</dbReference>